<name>A0A3A5MBT9_9MICO</name>
<dbReference type="EMBL" id="QZVS01000094">
    <property type="protein sequence ID" value="RJT86133.1"/>
    <property type="molecule type" value="Genomic_DNA"/>
</dbReference>
<comment type="caution">
    <text evidence="3">The sequence shown here is derived from an EMBL/GenBank/DDBJ whole genome shotgun (WGS) entry which is preliminary data.</text>
</comment>
<keyword evidence="2" id="KW-0812">Transmembrane</keyword>
<feature type="transmembrane region" description="Helical" evidence="2">
    <location>
        <begin position="458"/>
        <end position="478"/>
    </location>
</feature>
<dbReference type="PANTHER" id="PTHR38442:SF1">
    <property type="entry name" value="INNER MEMBRANE PROTEIN"/>
    <property type="match status" value="1"/>
</dbReference>
<reference evidence="3 4" key="1">
    <citation type="submission" date="2018-09" db="EMBL/GenBank/DDBJ databases">
        <title>Novel species of Cryobacterium.</title>
        <authorList>
            <person name="Liu Q."/>
            <person name="Xin Y.-H."/>
        </authorList>
    </citation>
    <scope>NUCLEOTIDE SEQUENCE [LARGE SCALE GENOMIC DNA]</scope>
    <source>
        <strain evidence="3 4">Hh39</strain>
    </source>
</reference>
<keyword evidence="2" id="KW-0472">Membrane</keyword>
<feature type="transmembrane region" description="Helical" evidence="2">
    <location>
        <begin position="80"/>
        <end position="98"/>
    </location>
</feature>
<gene>
    <name evidence="3" type="ORF">D6T64_17840</name>
</gene>
<accession>A0A3A5MBT9</accession>
<proteinExistence type="predicted"/>
<dbReference type="Proteomes" id="UP000272015">
    <property type="component" value="Unassembled WGS sequence"/>
</dbReference>
<evidence type="ECO:0000256" key="1">
    <source>
        <dbReference type="SAM" id="MobiDB-lite"/>
    </source>
</evidence>
<dbReference type="PANTHER" id="PTHR38442">
    <property type="entry name" value="INNER MEMBRANE PROTEIN-RELATED"/>
    <property type="match status" value="1"/>
</dbReference>
<dbReference type="GO" id="GO:0005886">
    <property type="term" value="C:plasma membrane"/>
    <property type="evidence" value="ECO:0007669"/>
    <property type="project" value="TreeGrafter"/>
</dbReference>
<sequence>MPRPRSPGQAKLVPVLTSDAPGPPSSRPTGATSPRHAAPATPEQAAPIEQRPEPVTPATASPLTPGDAARRTALTGMKRLALALLVLMALIFIVSFALQEQYPWLQYVRAAAEGGMVGAIADWFAVTALFRYPLGLRIPHTNIIASRKNEIGASLGEFVETNFLSESVVRGKLESIGISRRLGAWLETPSNAERLSDELAVAGQGVLSLLGDENIQGLIESLAREHLVKPEWGPSLGRVGERLVDSGQQHAAVDLLLDKADGWLREHPEAFGRAVSRRLPSWMPGFVDKLVDDKAYREVLGFVASARAEPQHPVREAIDRYLQELMHDLQHEQAMIDRVENLKTELLDSARLREFAGETWESVKASLGEALADPQSPLRAGIRSTIVDIGGRLATDPVLGARVDRWLADSASHLVQTYRHEIAGVITETVERWDAAETAAKIELQVGRDLQFIRINGTVVGALAGLTIFTVAHFVAALL</sequence>
<feature type="region of interest" description="Disordered" evidence="1">
    <location>
        <begin position="1"/>
        <end position="67"/>
    </location>
</feature>
<dbReference type="InterPro" id="IPR007383">
    <property type="entry name" value="DUF445"/>
</dbReference>
<keyword evidence="4" id="KW-1185">Reference proteome</keyword>
<dbReference type="Pfam" id="PF04286">
    <property type="entry name" value="DUF445"/>
    <property type="match status" value="1"/>
</dbReference>
<protein>
    <submittedName>
        <fullName evidence="3">DUF445 domain-containing protein</fullName>
    </submittedName>
</protein>
<keyword evidence="2" id="KW-1133">Transmembrane helix</keyword>
<organism evidence="3 4">
    <name type="scientific">Cryobacterium melibiosiphilum</name>
    <dbReference type="NCBI Taxonomy" id="995039"/>
    <lineage>
        <taxon>Bacteria</taxon>
        <taxon>Bacillati</taxon>
        <taxon>Actinomycetota</taxon>
        <taxon>Actinomycetes</taxon>
        <taxon>Micrococcales</taxon>
        <taxon>Microbacteriaceae</taxon>
        <taxon>Cryobacterium</taxon>
    </lineage>
</organism>
<evidence type="ECO:0000313" key="4">
    <source>
        <dbReference type="Proteomes" id="UP000272015"/>
    </source>
</evidence>
<feature type="transmembrane region" description="Helical" evidence="2">
    <location>
        <begin position="110"/>
        <end position="130"/>
    </location>
</feature>
<evidence type="ECO:0000313" key="3">
    <source>
        <dbReference type="EMBL" id="RJT86133.1"/>
    </source>
</evidence>
<dbReference type="OrthoDB" id="9769590at2"/>
<dbReference type="AlphaFoldDB" id="A0A3A5MBT9"/>
<evidence type="ECO:0000256" key="2">
    <source>
        <dbReference type="SAM" id="Phobius"/>
    </source>
</evidence>